<dbReference type="PANTHER" id="PTHR11851">
    <property type="entry name" value="METALLOPROTEASE"/>
    <property type="match status" value="1"/>
</dbReference>
<evidence type="ECO:0000256" key="4">
    <source>
        <dbReference type="ARBA" id="ARBA00032315"/>
    </source>
</evidence>
<evidence type="ECO:0000256" key="5">
    <source>
        <dbReference type="RuleBase" id="RU004447"/>
    </source>
</evidence>
<dbReference type="GO" id="GO:0006627">
    <property type="term" value="P:protein processing involved in protein targeting to mitochondrion"/>
    <property type="evidence" value="ECO:0007669"/>
    <property type="project" value="TreeGrafter"/>
</dbReference>
<dbReference type="GO" id="GO:0004222">
    <property type="term" value="F:metalloendopeptidase activity"/>
    <property type="evidence" value="ECO:0007669"/>
    <property type="project" value="InterPro"/>
</dbReference>
<dbReference type="Proteomes" id="UP001292079">
    <property type="component" value="Unassembled WGS sequence"/>
</dbReference>
<dbReference type="InterPro" id="IPR011249">
    <property type="entry name" value="Metalloenz_LuxS/M16"/>
</dbReference>
<dbReference type="AlphaFoldDB" id="A0AAE2D8T0"/>
<dbReference type="Pfam" id="PF05193">
    <property type="entry name" value="Peptidase_M16_C"/>
    <property type="match status" value="1"/>
</dbReference>
<dbReference type="InterPro" id="IPR007863">
    <property type="entry name" value="Peptidase_M16_C"/>
</dbReference>
<dbReference type="InterPro" id="IPR011765">
    <property type="entry name" value="Pept_M16_N"/>
</dbReference>
<evidence type="ECO:0000256" key="1">
    <source>
        <dbReference type="ARBA" id="ARBA00002123"/>
    </source>
</evidence>
<dbReference type="InterPro" id="IPR050361">
    <property type="entry name" value="MPP/UQCRC_Complex"/>
</dbReference>
<comment type="similarity">
    <text evidence="2 5">Belongs to the peptidase M16 family.</text>
</comment>
<organism evidence="8 9">
    <name type="scientific">Schistosoma mekongi</name>
    <name type="common">Parasitic worm</name>
    <dbReference type="NCBI Taxonomy" id="38744"/>
    <lineage>
        <taxon>Eukaryota</taxon>
        <taxon>Metazoa</taxon>
        <taxon>Spiralia</taxon>
        <taxon>Lophotrochozoa</taxon>
        <taxon>Platyhelminthes</taxon>
        <taxon>Trematoda</taxon>
        <taxon>Digenea</taxon>
        <taxon>Strigeidida</taxon>
        <taxon>Schistosomatoidea</taxon>
        <taxon>Schistosomatidae</taxon>
        <taxon>Schistosoma</taxon>
    </lineage>
</organism>
<evidence type="ECO:0000256" key="3">
    <source>
        <dbReference type="ARBA" id="ARBA00030006"/>
    </source>
</evidence>
<feature type="domain" description="Peptidase M16 C-terminal" evidence="7">
    <location>
        <begin position="216"/>
        <end position="417"/>
    </location>
</feature>
<name>A0AAE2D8T0_SCHME</name>
<keyword evidence="9" id="KW-1185">Reference proteome</keyword>
<feature type="domain" description="Peptidase M16 N-terminal" evidence="6">
    <location>
        <begin position="61"/>
        <end position="211"/>
    </location>
</feature>
<gene>
    <name evidence="8" type="ORF">MN116_002515</name>
</gene>
<dbReference type="GO" id="GO:0005739">
    <property type="term" value="C:mitochondrion"/>
    <property type="evidence" value="ECO:0007669"/>
    <property type="project" value="TreeGrafter"/>
</dbReference>
<comment type="caution">
    <text evidence="8">The sequence shown here is derived from an EMBL/GenBank/DDBJ whole genome shotgun (WGS) entry which is preliminary data.</text>
</comment>
<evidence type="ECO:0000313" key="8">
    <source>
        <dbReference type="EMBL" id="KAK4475464.1"/>
    </source>
</evidence>
<comment type="function">
    <text evidence="1">Substrate recognition and binding subunit of the essential mitochondrial processing protease (MPP), which cleaves the mitochondrial sequence off newly imported precursors proteins.</text>
</comment>
<evidence type="ECO:0000313" key="9">
    <source>
        <dbReference type="Proteomes" id="UP001292079"/>
    </source>
</evidence>
<dbReference type="Gene3D" id="3.30.830.10">
    <property type="entry name" value="Metalloenzyme, LuxS/M16 peptidase-like"/>
    <property type="match status" value="2"/>
</dbReference>
<dbReference type="SUPFAM" id="SSF63411">
    <property type="entry name" value="LuxS/MPP-like metallohydrolase"/>
    <property type="match status" value="2"/>
</dbReference>
<dbReference type="GO" id="GO:0046872">
    <property type="term" value="F:metal ion binding"/>
    <property type="evidence" value="ECO:0007669"/>
    <property type="project" value="InterPro"/>
</dbReference>
<dbReference type="Pfam" id="PF00675">
    <property type="entry name" value="Peptidase_M16"/>
    <property type="match status" value="1"/>
</dbReference>
<dbReference type="PROSITE" id="PS00143">
    <property type="entry name" value="INSULINASE"/>
    <property type="match status" value="1"/>
</dbReference>
<dbReference type="PANTHER" id="PTHR11851:SF49">
    <property type="entry name" value="MITOCHONDRIAL-PROCESSING PEPTIDASE SUBUNIT ALPHA"/>
    <property type="match status" value="1"/>
</dbReference>
<reference evidence="8" key="2">
    <citation type="journal article" date="2023" name="Infect Dis Poverty">
        <title>Chromosome-scale genome of the human blood fluke Schistosoma mekongi and its implications for public health.</title>
        <authorList>
            <person name="Zhou M."/>
            <person name="Xu L."/>
            <person name="Xu D."/>
            <person name="Chen W."/>
            <person name="Khan J."/>
            <person name="Hu Y."/>
            <person name="Huang H."/>
            <person name="Wei H."/>
            <person name="Zhang Y."/>
            <person name="Chusongsang P."/>
            <person name="Tanasarnprasert K."/>
            <person name="Hu X."/>
            <person name="Limpanont Y."/>
            <person name="Lv Z."/>
        </authorList>
    </citation>
    <scope>NUCLEOTIDE SEQUENCE</scope>
    <source>
        <strain evidence="8">LV_2022a</strain>
    </source>
</reference>
<reference evidence="8" key="1">
    <citation type="submission" date="2022-04" db="EMBL/GenBank/DDBJ databases">
        <authorList>
            <person name="Xu L."/>
            <person name="Lv Z."/>
        </authorList>
    </citation>
    <scope>NUCLEOTIDE SEQUENCE</scope>
    <source>
        <strain evidence="8">LV_2022a</strain>
    </source>
</reference>
<evidence type="ECO:0000259" key="6">
    <source>
        <dbReference type="Pfam" id="PF00675"/>
    </source>
</evidence>
<accession>A0AAE2D8T0</accession>
<evidence type="ECO:0000256" key="2">
    <source>
        <dbReference type="ARBA" id="ARBA00007261"/>
    </source>
</evidence>
<protein>
    <recommendedName>
        <fullName evidence="3">Alpha-MPP</fullName>
    </recommendedName>
    <alternativeName>
        <fullName evidence="4">Inactive zinc metalloprotease alpha</fullName>
    </alternativeName>
</protein>
<evidence type="ECO:0000259" key="7">
    <source>
        <dbReference type="Pfam" id="PF05193"/>
    </source>
</evidence>
<proteinExistence type="inferred from homology"/>
<dbReference type="InterPro" id="IPR001431">
    <property type="entry name" value="Pept_M16_Zn_BS"/>
</dbReference>
<dbReference type="EMBL" id="JALJAT010000001">
    <property type="protein sequence ID" value="KAK4475464.1"/>
    <property type="molecule type" value="Genomic_DNA"/>
</dbReference>
<sequence length="520" mass="58421">MRSGFCVRRCLRCFSSSFLGNQPDITKVSLKDVAFQGLNSHTKPFTEDRETKITKLDNGLRVASQNKLGSQCAIGVIIKAGPRYEGNFVSGTSHYLEKLGFHSSDIFVDRNAVQEAMENCNSIFDCQVARDFIIYAVSGFNTNMDRLTHILSETVLRAKITEEEIEMAAKSISFELEALERSPPVEPTMNELLHIAAYKNNTLGLPKYCPKQNLSKINRENIVRFIATNYIPERMVIAGVGIEHDLLVKSVEKYFIPTVPNVSNEKIADGLSPPDCTVSQYTGGYHKLERDLSQYHAPMPEFAHAAIGFESCSYTDPQFVPACLLHSLLGGGGSFSAGGPGKGMYTRLYVNILNEHHWVNSAQAENHAYTDTGLFTIIGSSFPPYLDRLVYTLVDELRYTASSSISHEELSRAKHQLKSMLLMNLETRAVSFEDIARQVLTANVRREPEYWVDRIDKVTEEDLHALLHRMIYQSKPTLVGYGRVERLPTLDDITPMLNESSNKVKPTIKSRMPKLFKGFI</sequence>